<comment type="caution">
    <text evidence="12">The sequence shown here is derived from an EMBL/GenBank/DDBJ whole genome shotgun (WGS) entry which is preliminary data.</text>
</comment>
<comment type="subcellular location">
    <subcellularLocation>
        <location evidence="1">Cytoplasm</location>
    </subcellularLocation>
</comment>
<organism evidence="12 13">
    <name type="scientific">Streptomyces carpaticus</name>
    <dbReference type="NCBI Taxonomy" id="285558"/>
    <lineage>
        <taxon>Bacteria</taxon>
        <taxon>Bacillati</taxon>
        <taxon>Actinomycetota</taxon>
        <taxon>Actinomycetes</taxon>
        <taxon>Kitasatosporales</taxon>
        <taxon>Streptomycetaceae</taxon>
        <taxon>Streptomyces</taxon>
    </lineage>
</organism>
<dbReference type="Proteomes" id="UP001577267">
    <property type="component" value="Unassembled WGS sequence"/>
</dbReference>
<protein>
    <recommendedName>
        <fullName evidence="4">Protein-L-isoaspartate O-methyltransferase</fullName>
        <ecNumber evidence="3">2.1.1.77</ecNumber>
    </recommendedName>
    <alternativeName>
        <fullName evidence="11">L-isoaspartyl protein carboxyl methyltransferase</fullName>
    </alternativeName>
    <alternativeName>
        <fullName evidence="9">Protein L-isoaspartyl methyltransferase</fullName>
    </alternativeName>
    <alternativeName>
        <fullName evidence="10">Protein-beta-aspartate methyltransferase</fullName>
    </alternativeName>
</protein>
<dbReference type="Pfam" id="PF01135">
    <property type="entry name" value="PCMT"/>
    <property type="match status" value="1"/>
</dbReference>
<evidence type="ECO:0000256" key="2">
    <source>
        <dbReference type="ARBA" id="ARBA00005369"/>
    </source>
</evidence>
<evidence type="ECO:0000256" key="11">
    <source>
        <dbReference type="ARBA" id="ARBA00031350"/>
    </source>
</evidence>
<reference evidence="12 13" key="1">
    <citation type="submission" date="2024-09" db="EMBL/GenBank/DDBJ databases">
        <title>Draft genome sequence of multifaceted antimicrobials producing Streptomyces sp. strain FH1.</title>
        <authorList>
            <person name="Hassan F."/>
            <person name="Ali H."/>
            <person name="Hassan N."/>
            <person name="Nawaz A."/>
        </authorList>
    </citation>
    <scope>NUCLEOTIDE SEQUENCE [LARGE SCALE GENOMIC DNA]</scope>
    <source>
        <strain evidence="12 13">FH1</strain>
    </source>
</reference>
<dbReference type="Gene3D" id="3.40.50.150">
    <property type="entry name" value="Vaccinia Virus protein VP39"/>
    <property type="match status" value="1"/>
</dbReference>
<evidence type="ECO:0000313" key="12">
    <source>
        <dbReference type="EMBL" id="MFB4195752.1"/>
    </source>
</evidence>
<evidence type="ECO:0000256" key="6">
    <source>
        <dbReference type="ARBA" id="ARBA00022603"/>
    </source>
</evidence>
<dbReference type="SUPFAM" id="SSF53335">
    <property type="entry name" value="S-adenosyl-L-methionine-dependent methyltransferases"/>
    <property type="match status" value="1"/>
</dbReference>
<keyword evidence="7" id="KW-0808">Transferase</keyword>
<proteinExistence type="inferred from homology"/>
<name>A0ABV4ZNR8_9ACTN</name>
<dbReference type="GO" id="GO:0032259">
    <property type="term" value="P:methylation"/>
    <property type="evidence" value="ECO:0007669"/>
    <property type="project" value="UniProtKB-KW"/>
</dbReference>
<evidence type="ECO:0000256" key="1">
    <source>
        <dbReference type="ARBA" id="ARBA00004496"/>
    </source>
</evidence>
<gene>
    <name evidence="12" type="ORF">ACE11A_15475</name>
</gene>
<evidence type="ECO:0000256" key="3">
    <source>
        <dbReference type="ARBA" id="ARBA00011890"/>
    </source>
</evidence>
<comment type="similarity">
    <text evidence="2">Belongs to the methyltransferase superfamily. L-isoaspartyl/D-aspartyl protein methyltransferase family.</text>
</comment>
<evidence type="ECO:0000256" key="9">
    <source>
        <dbReference type="ARBA" id="ARBA00030757"/>
    </source>
</evidence>
<sequence length="376" mass="40868">MIWRPRADQLATAVTHPHSRWRPAVAAVPRHVFIPQWWTREEHGWSLHDGPADPDHWLDAAYADRSLITAVAGHHADGADPDHHPTGRPTSSATLPSLLIQVYRHARIGPHDSVLDVGTGSGYGTALLAQRLGDARVTSIDVDKYLVEAARERLSSLGRYPLIEVADATDAIPGVHDRIIATVGMPHIPASWLRALRPGGRLVTTLADTSLIITATKQGDGSAVGKVEWDRAGFMAARSGRDYPADATDQLAAAWTTHGDVKISPYPVVDVEQAWDLSSMVALTIPGVEHGYRVEHGRRIAVMAHPDGSWARASSTGPQPASVHQGGPRRLWDQLDAIRAQWLTTGELPVRGARVRIEPTGRTVLTRSGWHTVVKP</sequence>
<dbReference type="RefSeq" id="WP_375063690.1">
    <property type="nucleotide sequence ID" value="NZ_JBHGBT010000013.1"/>
</dbReference>
<dbReference type="PANTHER" id="PTHR11579">
    <property type="entry name" value="PROTEIN-L-ISOASPARTATE O-METHYLTRANSFERASE"/>
    <property type="match status" value="1"/>
</dbReference>
<evidence type="ECO:0000256" key="8">
    <source>
        <dbReference type="ARBA" id="ARBA00022691"/>
    </source>
</evidence>
<dbReference type="InterPro" id="IPR029063">
    <property type="entry name" value="SAM-dependent_MTases_sf"/>
</dbReference>
<evidence type="ECO:0000256" key="7">
    <source>
        <dbReference type="ARBA" id="ARBA00022679"/>
    </source>
</evidence>
<dbReference type="CDD" id="cd02440">
    <property type="entry name" value="AdoMet_MTases"/>
    <property type="match status" value="1"/>
</dbReference>
<dbReference type="GO" id="GO:0008168">
    <property type="term" value="F:methyltransferase activity"/>
    <property type="evidence" value="ECO:0007669"/>
    <property type="project" value="UniProtKB-KW"/>
</dbReference>
<dbReference type="InterPro" id="IPR000682">
    <property type="entry name" value="PCMT"/>
</dbReference>
<accession>A0ABV4ZNR8</accession>
<evidence type="ECO:0000256" key="10">
    <source>
        <dbReference type="ARBA" id="ARBA00031323"/>
    </source>
</evidence>
<dbReference type="PANTHER" id="PTHR11579:SF0">
    <property type="entry name" value="PROTEIN-L-ISOASPARTATE(D-ASPARTATE) O-METHYLTRANSFERASE"/>
    <property type="match status" value="1"/>
</dbReference>
<evidence type="ECO:0000256" key="5">
    <source>
        <dbReference type="ARBA" id="ARBA00022490"/>
    </source>
</evidence>
<evidence type="ECO:0000256" key="4">
    <source>
        <dbReference type="ARBA" id="ARBA00013346"/>
    </source>
</evidence>
<keyword evidence="8" id="KW-0949">S-adenosyl-L-methionine</keyword>
<evidence type="ECO:0000313" key="13">
    <source>
        <dbReference type="Proteomes" id="UP001577267"/>
    </source>
</evidence>
<dbReference type="EMBL" id="JBHGBT010000013">
    <property type="protein sequence ID" value="MFB4195752.1"/>
    <property type="molecule type" value="Genomic_DNA"/>
</dbReference>
<keyword evidence="13" id="KW-1185">Reference proteome</keyword>
<keyword evidence="5" id="KW-0963">Cytoplasm</keyword>
<dbReference type="EC" id="2.1.1.77" evidence="3"/>
<keyword evidence="6 12" id="KW-0489">Methyltransferase</keyword>